<name>A0ABX3FK98_9VIBR</name>
<proteinExistence type="predicted"/>
<comment type="caution">
    <text evidence="1">The sequence shown here is derived from an EMBL/GenBank/DDBJ whole genome shotgun (WGS) entry which is preliminary data.</text>
</comment>
<keyword evidence="2" id="KW-1185">Reference proteome</keyword>
<protein>
    <submittedName>
        <fullName evidence="1">Uncharacterized protein</fullName>
    </submittedName>
</protein>
<evidence type="ECO:0000313" key="1">
    <source>
        <dbReference type="EMBL" id="OLQ93639.1"/>
    </source>
</evidence>
<accession>A0ABX3FK98</accession>
<reference evidence="1 2" key="1">
    <citation type="submission" date="2016-09" db="EMBL/GenBank/DDBJ databases">
        <title>Genomic Taxonomy of the Vibrionaceae.</title>
        <authorList>
            <person name="Gonzalez-Castillo A."/>
            <person name="Gomez-Gil B."/>
            <person name="Enciso-Ibarra K."/>
        </authorList>
    </citation>
    <scope>NUCLEOTIDE SEQUENCE [LARGE SCALE GENOMIC DNA]</scope>
    <source>
        <strain evidence="1 2">CAIM 1902</strain>
    </source>
</reference>
<organism evidence="1 2">
    <name type="scientific">Vibrio panuliri</name>
    <dbReference type="NCBI Taxonomy" id="1381081"/>
    <lineage>
        <taxon>Bacteria</taxon>
        <taxon>Pseudomonadati</taxon>
        <taxon>Pseudomonadota</taxon>
        <taxon>Gammaproteobacteria</taxon>
        <taxon>Vibrionales</taxon>
        <taxon>Vibrionaceae</taxon>
        <taxon>Vibrio</taxon>
    </lineage>
</organism>
<gene>
    <name evidence="1" type="ORF">BIY20_08330</name>
</gene>
<sequence length="134" mass="15043">MQKKVKVSELKSLLNTLPDELDVVTGDEWLPEQLISTSVVDDMLHLEFDNAPEEVQGEEARGFVEHEIQMIRDKFELIIAEASDAKSKADAILAIFLMGHELSSCEVIEILEQTEHTEQTEPQQLEAPLTADVV</sequence>
<evidence type="ECO:0000313" key="2">
    <source>
        <dbReference type="Proteomes" id="UP000186039"/>
    </source>
</evidence>
<dbReference type="EMBL" id="MJMH01000155">
    <property type="protein sequence ID" value="OLQ93639.1"/>
    <property type="molecule type" value="Genomic_DNA"/>
</dbReference>
<dbReference type="Proteomes" id="UP000186039">
    <property type="component" value="Unassembled WGS sequence"/>
</dbReference>